<evidence type="ECO:0000256" key="1">
    <source>
        <dbReference type="ARBA" id="ARBA00001107"/>
    </source>
</evidence>
<reference evidence="18 19" key="1">
    <citation type="submission" date="2019-05" db="EMBL/GenBank/DDBJ databases">
        <title>Kocuria coralli sp. nov., a novel actinobacterium isolated from coral reef seawater.</title>
        <authorList>
            <person name="Li J."/>
        </authorList>
    </citation>
    <scope>NUCLEOTIDE SEQUENCE [LARGE SCALE GENOMIC DNA]</scope>
    <source>
        <strain evidence="18 19">SCSIO 13007</strain>
    </source>
</reference>
<feature type="active site" description="Tele-UMP-histidine intermediate" evidence="13">
    <location>
        <position position="212"/>
    </location>
</feature>
<comment type="caution">
    <text evidence="18">The sequence shown here is derived from an EMBL/GenBank/DDBJ whole genome shotgun (WGS) entry which is preliminary data.</text>
</comment>
<keyword evidence="11 15" id="KW-0119">Carbohydrate metabolism</keyword>
<evidence type="ECO:0000256" key="3">
    <source>
        <dbReference type="ARBA" id="ARBA00010951"/>
    </source>
</evidence>
<comment type="pathway">
    <text evidence="2 15">Carbohydrate metabolism; galactose metabolism.</text>
</comment>
<evidence type="ECO:0000256" key="13">
    <source>
        <dbReference type="PIRSR" id="PIRSR000808-1"/>
    </source>
</evidence>
<feature type="binding site" evidence="14">
    <location>
        <position position="95"/>
    </location>
    <ligand>
        <name>Zn(2+)</name>
        <dbReference type="ChEBI" id="CHEBI:29105"/>
    </ligand>
</feature>
<comment type="cofactor">
    <cofactor evidence="14">
        <name>Zn(2+)</name>
        <dbReference type="ChEBI" id="CHEBI:29105"/>
    </cofactor>
    <text evidence="14">Binds 1 zinc ion per subunit.</text>
</comment>
<dbReference type="InterPro" id="IPR019779">
    <property type="entry name" value="GalP_UDPtransf1_His-AS"/>
</dbReference>
<dbReference type="InterPro" id="IPR036265">
    <property type="entry name" value="HIT-like_sf"/>
</dbReference>
<dbReference type="InterPro" id="IPR001937">
    <property type="entry name" value="GalP_UDPtransf1"/>
</dbReference>
<dbReference type="GO" id="GO:0005737">
    <property type="term" value="C:cytoplasm"/>
    <property type="evidence" value="ECO:0007669"/>
    <property type="project" value="TreeGrafter"/>
</dbReference>
<dbReference type="PROSITE" id="PS00117">
    <property type="entry name" value="GAL_P_UDP_TRANSF_I"/>
    <property type="match status" value="1"/>
</dbReference>
<evidence type="ECO:0000256" key="7">
    <source>
        <dbReference type="ARBA" id="ARBA00022695"/>
    </source>
</evidence>
<organism evidence="18 19">
    <name type="scientific">Kocuria coralli</name>
    <dbReference type="NCBI Taxonomy" id="1461025"/>
    <lineage>
        <taxon>Bacteria</taxon>
        <taxon>Bacillati</taxon>
        <taxon>Actinomycetota</taxon>
        <taxon>Actinomycetes</taxon>
        <taxon>Micrococcales</taxon>
        <taxon>Micrococcaceae</taxon>
        <taxon>Kocuria</taxon>
    </lineage>
</organism>
<dbReference type="PANTHER" id="PTHR11943:SF1">
    <property type="entry name" value="GALACTOSE-1-PHOSPHATE URIDYLYLTRANSFERASE"/>
    <property type="match status" value="1"/>
</dbReference>
<evidence type="ECO:0000256" key="12">
    <source>
        <dbReference type="NCBIfam" id="TIGR00209"/>
    </source>
</evidence>
<keyword evidence="7 15" id="KW-0548">Nucleotidyltransferase</keyword>
<evidence type="ECO:0000256" key="8">
    <source>
        <dbReference type="ARBA" id="ARBA00022723"/>
    </source>
</evidence>
<dbReference type="Pfam" id="PF01087">
    <property type="entry name" value="GalP_UDP_transf"/>
    <property type="match status" value="1"/>
</dbReference>
<comment type="similarity">
    <text evidence="3 15">Belongs to the galactose-1-phosphate uridylyltransferase type 1 family.</text>
</comment>
<name>A0A5J5KYS6_9MICC</name>
<evidence type="ECO:0000256" key="14">
    <source>
        <dbReference type="PIRSR" id="PIRSR000808-3"/>
    </source>
</evidence>
<feature type="domain" description="Galactose-1-phosphate uridyl transferase C-terminal" evidence="17">
    <location>
        <begin position="237"/>
        <end position="382"/>
    </location>
</feature>
<comment type="catalytic activity">
    <reaction evidence="1 15">
        <text>alpha-D-galactose 1-phosphate + UDP-alpha-D-glucose = alpha-D-glucose 1-phosphate + UDP-alpha-D-galactose</text>
        <dbReference type="Rhea" id="RHEA:13989"/>
        <dbReference type="ChEBI" id="CHEBI:58336"/>
        <dbReference type="ChEBI" id="CHEBI:58601"/>
        <dbReference type="ChEBI" id="CHEBI:58885"/>
        <dbReference type="ChEBI" id="CHEBI:66914"/>
        <dbReference type="EC" id="2.7.7.12"/>
    </reaction>
</comment>
<keyword evidence="9 14" id="KW-0862">Zinc</keyword>
<dbReference type="Proteomes" id="UP000325957">
    <property type="component" value="Unassembled WGS sequence"/>
</dbReference>
<dbReference type="Pfam" id="PF02744">
    <property type="entry name" value="GalP_UDP_tr_C"/>
    <property type="match status" value="1"/>
</dbReference>
<keyword evidence="10 15" id="KW-0299">Galactose metabolism</keyword>
<evidence type="ECO:0000256" key="10">
    <source>
        <dbReference type="ARBA" id="ARBA00023144"/>
    </source>
</evidence>
<evidence type="ECO:0000256" key="2">
    <source>
        <dbReference type="ARBA" id="ARBA00004947"/>
    </source>
</evidence>
<feature type="binding site" evidence="14">
    <location>
        <position position="159"/>
    </location>
    <ligand>
        <name>Zn(2+)</name>
        <dbReference type="ChEBI" id="CHEBI:29105"/>
    </ligand>
</feature>
<dbReference type="GO" id="GO:0008270">
    <property type="term" value="F:zinc ion binding"/>
    <property type="evidence" value="ECO:0007669"/>
    <property type="project" value="InterPro"/>
</dbReference>
<dbReference type="PANTHER" id="PTHR11943">
    <property type="entry name" value="GALACTOSE-1-PHOSPHATE URIDYLYLTRANSFERASE"/>
    <property type="match status" value="1"/>
</dbReference>
<dbReference type="EMBL" id="SZWF01000013">
    <property type="protein sequence ID" value="KAA9393956.1"/>
    <property type="molecule type" value="Genomic_DNA"/>
</dbReference>
<evidence type="ECO:0000256" key="5">
    <source>
        <dbReference type="ARBA" id="ARBA00016340"/>
    </source>
</evidence>
<dbReference type="Gene3D" id="3.30.428.10">
    <property type="entry name" value="HIT-like"/>
    <property type="match status" value="2"/>
</dbReference>
<keyword evidence="6 15" id="KW-0808">Transferase</keyword>
<dbReference type="NCBIfam" id="TIGR00209">
    <property type="entry name" value="galT_1"/>
    <property type="match status" value="1"/>
</dbReference>
<feature type="domain" description="Galactose-1-phosphate uridyl transferase N-terminal" evidence="16">
    <location>
        <begin position="64"/>
        <end position="221"/>
    </location>
</feature>
<gene>
    <name evidence="18" type="primary">galT</name>
    <name evidence="18" type="ORF">FCK90_09855</name>
</gene>
<dbReference type="PIRSF" id="PIRSF000808">
    <property type="entry name" value="GalT"/>
    <property type="match status" value="1"/>
</dbReference>
<evidence type="ECO:0000256" key="11">
    <source>
        <dbReference type="ARBA" id="ARBA00023277"/>
    </source>
</evidence>
<dbReference type="OrthoDB" id="9769064at2"/>
<dbReference type="InterPro" id="IPR005849">
    <property type="entry name" value="GalP_Utransf_N"/>
</dbReference>
<accession>A0A5J5KYS6</accession>
<dbReference type="SUPFAM" id="SSF54197">
    <property type="entry name" value="HIT-like"/>
    <property type="match status" value="2"/>
</dbReference>
<dbReference type="EC" id="2.7.7.12" evidence="4 12"/>
<evidence type="ECO:0000259" key="16">
    <source>
        <dbReference type="Pfam" id="PF01087"/>
    </source>
</evidence>
<evidence type="ECO:0000313" key="18">
    <source>
        <dbReference type="EMBL" id="KAA9393956.1"/>
    </source>
</evidence>
<dbReference type="GO" id="GO:0033499">
    <property type="term" value="P:galactose catabolic process via UDP-galactose, Leloir pathway"/>
    <property type="evidence" value="ECO:0007669"/>
    <property type="project" value="TreeGrafter"/>
</dbReference>
<keyword evidence="19" id="KW-1185">Reference proteome</keyword>
<evidence type="ECO:0000256" key="6">
    <source>
        <dbReference type="ARBA" id="ARBA00022679"/>
    </source>
</evidence>
<feature type="binding site" evidence="14">
    <location>
        <position position="98"/>
    </location>
    <ligand>
        <name>Zn(2+)</name>
        <dbReference type="ChEBI" id="CHEBI:29105"/>
    </ligand>
</feature>
<evidence type="ECO:0000256" key="15">
    <source>
        <dbReference type="RuleBase" id="RU000506"/>
    </source>
</evidence>
<dbReference type="InterPro" id="IPR005850">
    <property type="entry name" value="GalP_Utransf_C"/>
</dbReference>
<dbReference type="AlphaFoldDB" id="A0A5J5KYS6"/>
<proteinExistence type="inferred from homology"/>
<evidence type="ECO:0000256" key="9">
    <source>
        <dbReference type="ARBA" id="ARBA00022833"/>
    </source>
</evidence>
<dbReference type="UniPathway" id="UPA00214"/>
<dbReference type="GO" id="GO:0008108">
    <property type="term" value="F:UDP-glucose:hexose-1-phosphate uridylyltransferase activity"/>
    <property type="evidence" value="ECO:0007669"/>
    <property type="project" value="UniProtKB-UniRule"/>
</dbReference>
<evidence type="ECO:0000313" key="19">
    <source>
        <dbReference type="Proteomes" id="UP000325957"/>
    </source>
</evidence>
<evidence type="ECO:0000259" key="17">
    <source>
        <dbReference type="Pfam" id="PF02744"/>
    </source>
</evidence>
<sequence length="385" mass="42374">MPSSPNSRRRSPVSTVSFEPAALTVPHAAHRLFDGREIVFFAREEADLPSAVVDPRAPEERAGHGELRQDPLTGDWIAMATHRQNRTHLPPADQCPLCPSAPGRESEIPADFQVVAFENRFPSLGPDLVDLPDPDQPPEIGRSYPAGGRCEVLVYTPEHQGSLAQLEPEEVQLVLRALAQRTAALSALPGIRQVFPFENRGEQIGTTLHHPHGQIYAYPYVTPTTLKTARRAVEHLDRTGRTLHHDLLDQELSDGARVVVAGDHVTAYVPWAARWPLEVHVVPHRHVADLAALSGDELDELAVIQRDVLARLDALYSTPTPYISAWHQAPLVPGLRDAARLHLQIVSPRRAENKLKYLAGSEAAMGAFIGDVSPEETAQRLRDAL</sequence>
<evidence type="ECO:0000256" key="4">
    <source>
        <dbReference type="ARBA" id="ARBA00012384"/>
    </source>
</evidence>
<keyword evidence="8 14" id="KW-0479">Metal-binding</keyword>
<feature type="binding site" evidence="14">
    <location>
        <position position="210"/>
    </location>
    <ligand>
        <name>Zn(2+)</name>
        <dbReference type="ChEBI" id="CHEBI:29105"/>
    </ligand>
</feature>
<protein>
    <recommendedName>
        <fullName evidence="5 12">Galactose-1-phosphate uridylyltransferase</fullName>
        <ecNumber evidence="4 12">2.7.7.12</ecNumber>
    </recommendedName>
</protein>